<protein>
    <submittedName>
        <fullName evidence="2">Uncharacterized protein</fullName>
    </submittedName>
</protein>
<dbReference type="EMBL" id="BK015471">
    <property type="protein sequence ID" value="DAE08489.1"/>
    <property type="molecule type" value="Genomic_DNA"/>
</dbReference>
<feature type="region of interest" description="Disordered" evidence="1">
    <location>
        <begin position="1"/>
        <end position="59"/>
    </location>
</feature>
<reference evidence="2" key="1">
    <citation type="journal article" date="2021" name="Proc. Natl. Acad. Sci. U.S.A.">
        <title>A Catalog of Tens of Thousands of Viruses from Human Metagenomes Reveals Hidden Associations with Chronic Diseases.</title>
        <authorList>
            <person name="Tisza M.J."/>
            <person name="Buck C.B."/>
        </authorList>
    </citation>
    <scope>NUCLEOTIDE SEQUENCE</scope>
    <source>
        <strain evidence="2">CtD2Q91</strain>
    </source>
</reference>
<evidence type="ECO:0000256" key="1">
    <source>
        <dbReference type="SAM" id="MobiDB-lite"/>
    </source>
</evidence>
<proteinExistence type="predicted"/>
<evidence type="ECO:0000313" key="2">
    <source>
        <dbReference type="EMBL" id="DAE08489.1"/>
    </source>
</evidence>
<name>A0A8S5PPX4_9CAUD</name>
<accession>A0A8S5PPX4</accession>
<organism evidence="2">
    <name type="scientific">Siphoviridae sp. ctD2Q91</name>
    <dbReference type="NCBI Taxonomy" id="2825383"/>
    <lineage>
        <taxon>Viruses</taxon>
        <taxon>Duplodnaviria</taxon>
        <taxon>Heunggongvirae</taxon>
        <taxon>Uroviricota</taxon>
        <taxon>Caudoviricetes</taxon>
    </lineage>
</organism>
<sequence length="59" mass="6498">MILSKLQIDTQSKRKRTGERGRVERPSGSGGDHPSDSPGRETARVPNHLPRTGRSVFNS</sequence>
<feature type="compositionally biased region" description="Basic and acidic residues" evidence="1">
    <location>
        <begin position="33"/>
        <end position="43"/>
    </location>
</feature>